<feature type="domain" description="NERD" evidence="1">
    <location>
        <begin position="63"/>
        <end position="163"/>
    </location>
</feature>
<evidence type="ECO:0000313" key="2">
    <source>
        <dbReference type="EMBL" id="KAF7705678.1"/>
    </source>
</evidence>
<dbReference type="Pfam" id="PF08378">
    <property type="entry name" value="NERD"/>
    <property type="match status" value="1"/>
</dbReference>
<comment type="caution">
    <text evidence="2">The sequence shown here is derived from an EMBL/GenBank/DDBJ whole genome shotgun (WGS) entry which is preliminary data.</text>
</comment>
<dbReference type="InterPro" id="IPR011528">
    <property type="entry name" value="NERD"/>
</dbReference>
<dbReference type="EMBL" id="JABFDY010000007">
    <property type="protein sequence ID" value="KAF7705678.1"/>
    <property type="molecule type" value="Genomic_DNA"/>
</dbReference>
<dbReference type="Proteomes" id="UP000606274">
    <property type="component" value="Unassembled WGS sequence"/>
</dbReference>
<dbReference type="AlphaFoldDB" id="A0A8T0BEW3"/>
<protein>
    <recommendedName>
        <fullName evidence="1">NERD domain-containing protein</fullName>
    </recommendedName>
</protein>
<accession>A0A8T0BEW3</accession>
<organism evidence="2 3">
    <name type="scientific">Silurus meridionalis</name>
    <name type="common">Southern catfish</name>
    <name type="synonym">Silurus soldatovi meridionalis</name>
    <dbReference type="NCBI Taxonomy" id="175797"/>
    <lineage>
        <taxon>Eukaryota</taxon>
        <taxon>Metazoa</taxon>
        <taxon>Chordata</taxon>
        <taxon>Craniata</taxon>
        <taxon>Vertebrata</taxon>
        <taxon>Euteleostomi</taxon>
        <taxon>Actinopterygii</taxon>
        <taxon>Neopterygii</taxon>
        <taxon>Teleostei</taxon>
        <taxon>Ostariophysi</taxon>
        <taxon>Siluriformes</taxon>
        <taxon>Siluridae</taxon>
        <taxon>Silurus</taxon>
    </lineage>
</organism>
<gene>
    <name evidence="2" type="ORF">HF521_020964</name>
</gene>
<reference evidence="2" key="1">
    <citation type="submission" date="2020-08" db="EMBL/GenBank/DDBJ databases">
        <title>Chromosome-level assembly of Southern catfish (Silurus meridionalis) provides insights into visual adaptation to the nocturnal and benthic lifestyles.</title>
        <authorList>
            <person name="Zhang Y."/>
            <person name="Wang D."/>
            <person name="Peng Z."/>
        </authorList>
    </citation>
    <scope>NUCLEOTIDE SEQUENCE</scope>
    <source>
        <strain evidence="2">SWU-2019-XX</strain>
        <tissue evidence="2">Muscle</tissue>
    </source>
</reference>
<dbReference type="PANTHER" id="PTHR35287:SF1">
    <property type="entry name" value="SI:ZFOS-911D5.4"/>
    <property type="match status" value="1"/>
</dbReference>
<evidence type="ECO:0000259" key="1">
    <source>
        <dbReference type="Pfam" id="PF08378"/>
    </source>
</evidence>
<keyword evidence="3" id="KW-1185">Reference proteome</keyword>
<sequence>MFGFGNRLAHMFLSSGPGEPRSSVKTISLASSPAGLENLQTKEKIPTLAEFLHHVRRLTGLKKEDVFCNLRVPNQFQTSRQEIGLIILTGAAVYCIDVKAWGGMISAPAPNTWHIKVKEEEQNFTNTSIQQIRDPLQAITMKAQDLRSHMQRCGVNIKPTLFLPRILFLSPHCHLDEELSKRKELVSHRDMETFLCSLRESYVTWITDTITPSWLSGHLSFRQLGTVRELLGQMGTWDMVQLSDGTELKGDFQGCQNLALDRQETDVLEFSRGRSLSTDTLWALLGHTPQVTVKMHKRGAHSWWGKPLSGTTTIPSNTYILFRISGDDKDAKIPATSIHTVTLSI</sequence>
<proteinExistence type="predicted"/>
<dbReference type="PANTHER" id="PTHR35287">
    <property type="entry name" value="SI:ZFOS-911D5.4"/>
    <property type="match status" value="1"/>
</dbReference>
<name>A0A8T0BEW3_SILME</name>
<evidence type="ECO:0000313" key="3">
    <source>
        <dbReference type="Proteomes" id="UP000606274"/>
    </source>
</evidence>